<proteinExistence type="predicted"/>
<feature type="transmembrane region" description="Helical" evidence="1">
    <location>
        <begin position="137"/>
        <end position="156"/>
    </location>
</feature>
<feature type="transmembrane region" description="Helical" evidence="1">
    <location>
        <begin position="176"/>
        <end position="197"/>
    </location>
</feature>
<evidence type="ECO:0000313" key="3">
    <source>
        <dbReference type="Proteomes" id="UP001165541"/>
    </source>
</evidence>
<dbReference type="Proteomes" id="UP001165541">
    <property type="component" value="Unassembled WGS sequence"/>
</dbReference>
<keyword evidence="1" id="KW-0472">Membrane</keyword>
<dbReference type="RefSeq" id="WP_251777143.1">
    <property type="nucleotide sequence ID" value="NZ_JAMKFE010000003.1"/>
</dbReference>
<feature type="transmembrane region" description="Helical" evidence="1">
    <location>
        <begin position="68"/>
        <end position="86"/>
    </location>
</feature>
<evidence type="ECO:0000256" key="1">
    <source>
        <dbReference type="SAM" id="Phobius"/>
    </source>
</evidence>
<reference evidence="2" key="1">
    <citation type="submission" date="2022-05" db="EMBL/GenBank/DDBJ databases">
        <title>Schlegelella sp. nov., isolated from mangrove soil.</title>
        <authorList>
            <person name="Liu Y."/>
            <person name="Ge X."/>
            <person name="Liu W."/>
        </authorList>
    </citation>
    <scope>NUCLEOTIDE SEQUENCE</scope>
    <source>
        <strain evidence="2">S2-27</strain>
    </source>
</reference>
<keyword evidence="1" id="KW-0812">Transmembrane</keyword>
<feature type="transmembrane region" description="Helical" evidence="1">
    <location>
        <begin position="220"/>
        <end position="242"/>
    </location>
</feature>
<name>A0ABT0YJP3_9BURK</name>
<keyword evidence="1" id="KW-1133">Transmembrane helix</keyword>
<feature type="transmembrane region" description="Helical" evidence="1">
    <location>
        <begin position="249"/>
        <end position="269"/>
    </location>
</feature>
<gene>
    <name evidence="2" type="ORF">M8A51_05335</name>
</gene>
<feature type="transmembrane region" description="Helical" evidence="1">
    <location>
        <begin position="98"/>
        <end position="117"/>
    </location>
</feature>
<feature type="transmembrane region" description="Helical" evidence="1">
    <location>
        <begin position="33"/>
        <end position="53"/>
    </location>
</feature>
<protein>
    <submittedName>
        <fullName evidence="2">Uncharacterized protein</fullName>
    </submittedName>
</protein>
<accession>A0ABT0YJP3</accession>
<keyword evidence="3" id="KW-1185">Reference proteome</keyword>
<organism evidence="2 3">
    <name type="scientific">Caldimonas mangrovi</name>
    <dbReference type="NCBI Taxonomy" id="2944811"/>
    <lineage>
        <taxon>Bacteria</taxon>
        <taxon>Pseudomonadati</taxon>
        <taxon>Pseudomonadota</taxon>
        <taxon>Betaproteobacteria</taxon>
        <taxon>Burkholderiales</taxon>
        <taxon>Sphaerotilaceae</taxon>
        <taxon>Caldimonas</taxon>
    </lineage>
</organism>
<comment type="caution">
    <text evidence="2">The sequence shown here is derived from an EMBL/GenBank/DDBJ whole genome shotgun (WGS) entry which is preliminary data.</text>
</comment>
<evidence type="ECO:0000313" key="2">
    <source>
        <dbReference type="EMBL" id="MCM5678951.1"/>
    </source>
</evidence>
<sequence length="277" mass="29177">MNTLVSTPAPHSTGRAHRLAGVPRELLARQRTLTVFAAVLLVLLLPATLAWGLDERLLRGVNVWVKPMKFAVSIAVLALTTAWFIGHLSPAQRHSRGVRWVVALIVGAGSFELAYIALQAGLGEGSHYNVAGTFHAVMYPLMGLGALLLTASQPLLAWQLYRHPDPALPPAYRASVLLGLGLTFLLGAGIGGLLSAVQPPDGSGLPLVGWSLAGGDLRPAHFFGVHAQQLLPLAGLALARWVPRQGRRAAMLLAALYTLGCIGLVVQALDGVALAGY</sequence>
<dbReference type="EMBL" id="JAMKFE010000003">
    <property type="protein sequence ID" value="MCM5678951.1"/>
    <property type="molecule type" value="Genomic_DNA"/>
</dbReference>